<dbReference type="Pfam" id="PF15170">
    <property type="entry name" value="CaM-KIIN"/>
    <property type="match status" value="1"/>
</dbReference>
<dbReference type="EMBL" id="KX211995">
    <property type="protein sequence ID" value="APD70918.1"/>
    <property type="molecule type" value="Genomic_DNA"/>
</dbReference>
<accession>A0A1J0R078</accession>
<evidence type="ECO:0000256" key="1">
    <source>
        <dbReference type="ARBA" id="ARBA00009996"/>
    </source>
</evidence>
<evidence type="ECO:0000256" key="2">
    <source>
        <dbReference type="ARBA" id="ARBA00023013"/>
    </source>
</evidence>
<dbReference type="GO" id="GO:0019901">
    <property type="term" value="F:protein kinase binding"/>
    <property type="evidence" value="ECO:0007669"/>
    <property type="project" value="TreeGrafter"/>
</dbReference>
<gene>
    <name evidence="3" type="primary">CAMK2N2</name>
</gene>
<dbReference type="PANTHER" id="PTHR31007">
    <property type="entry name" value="CALCIUM/CALMODULIN-DEPENDENT PROTEIN KINASE II INHIBITOR 2"/>
    <property type="match status" value="1"/>
</dbReference>
<sequence length="73" mass="7778">MSEVRLNPRGESGEGAPLAFACRLQETSSFGAGGAGKRAPKLAQIGRSKCVVIEDDRIDDVLKNISEKPPPRV</sequence>
<protein>
    <submittedName>
        <fullName evidence="3">Calcium/calmodulin-dependent protein kinase II inhibitor 2</fullName>
    </submittedName>
</protein>
<dbReference type="GO" id="GO:0016301">
    <property type="term" value="F:kinase activity"/>
    <property type="evidence" value="ECO:0007669"/>
    <property type="project" value="UniProtKB-KW"/>
</dbReference>
<dbReference type="AlphaFoldDB" id="A0A1J0R078"/>
<reference evidence="3" key="1">
    <citation type="journal article" date="2016" name="Curr. Biol.">
        <title>The Deep Origin and Recent Loss of Venom Toxin Genes in Rattlesnakes.</title>
        <authorList>
            <person name="Dowell N.L."/>
            <person name="Giorgianni M.W."/>
            <person name="Kassner V.A."/>
            <person name="Selegue J.E."/>
            <person name="Sanchez E.E."/>
            <person name="Carroll S.B."/>
        </authorList>
    </citation>
    <scope>NUCLEOTIDE SEQUENCE</scope>
</reference>
<dbReference type="GO" id="GO:0008427">
    <property type="term" value="F:calcium-dependent protein kinase inhibitor activity"/>
    <property type="evidence" value="ECO:0007669"/>
    <property type="project" value="TreeGrafter"/>
</dbReference>
<evidence type="ECO:0000313" key="3">
    <source>
        <dbReference type="EMBL" id="APD70918.1"/>
    </source>
</evidence>
<keyword evidence="3" id="KW-0418">Kinase</keyword>
<keyword evidence="3" id="KW-0808">Transferase</keyword>
<comment type="similarity">
    <text evidence="1">Belongs to the CAMK2N family.</text>
</comment>
<name>A0A1J0R078_CROAT</name>
<dbReference type="PANTHER" id="PTHR31007:SF3">
    <property type="entry name" value="CALCIUM_CALMODULIN-DEPENDENT PROTEIN KINASE II INHIBITOR 1"/>
    <property type="match status" value="1"/>
</dbReference>
<keyword evidence="2" id="KW-0649">Protein kinase inhibitor</keyword>
<dbReference type="InterPro" id="IPR026779">
    <property type="entry name" value="Camk2n"/>
</dbReference>
<organism evidence="3">
    <name type="scientific">Crotalus atrox</name>
    <name type="common">Western diamondback rattlesnake</name>
    <dbReference type="NCBI Taxonomy" id="8730"/>
    <lineage>
        <taxon>Eukaryota</taxon>
        <taxon>Metazoa</taxon>
        <taxon>Chordata</taxon>
        <taxon>Craniata</taxon>
        <taxon>Vertebrata</taxon>
        <taxon>Euteleostomi</taxon>
        <taxon>Lepidosauria</taxon>
        <taxon>Squamata</taxon>
        <taxon>Bifurcata</taxon>
        <taxon>Unidentata</taxon>
        <taxon>Episquamata</taxon>
        <taxon>Toxicofera</taxon>
        <taxon>Serpentes</taxon>
        <taxon>Colubroidea</taxon>
        <taxon>Viperidae</taxon>
        <taxon>Crotalinae</taxon>
        <taxon>Crotalus</taxon>
    </lineage>
</organism>
<proteinExistence type="inferred from homology"/>